<evidence type="ECO:0000259" key="2">
    <source>
        <dbReference type="Pfam" id="PF00535"/>
    </source>
</evidence>
<gene>
    <name evidence="3" type="ORF">GCM10023184_42810</name>
</gene>
<protein>
    <submittedName>
        <fullName evidence="3">Glycosyltransferase</fullName>
    </submittedName>
</protein>
<name>A0ABP8HQY1_9BACT</name>
<feature type="transmembrane region" description="Helical" evidence="1">
    <location>
        <begin position="377"/>
        <end position="396"/>
    </location>
</feature>
<feature type="domain" description="Glycosyltransferase 2-like" evidence="2">
    <location>
        <begin position="4"/>
        <end position="188"/>
    </location>
</feature>
<keyword evidence="1" id="KW-1133">Transmembrane helix</keyword>
<dbReference type="PANTHER" id="PTHR43179">
    <property type="entry name" value="RHAMNOSYLTRANSFERASE WBBL"/>
    <property type="match status" value="1"/>
</dbReference>
<accession>A0ABP8HQY1</accession>
<dbReference type="Gene3D" id="3.90.550.10">
    <property type="entry name" value="Spore Coat Polysaccharide Biosynthesis Protein SpsA, Chain A"/>
    <property type="match status" value="1"/>
</dbReference>
<sequence>MTVSVIIVNYNVRFFLEQCLHSLRAAARGLAVEAIVVDNNSTDGSPEYLKARFPELIYQFNTTNVGFAKACNQGLALSKGEYILFLNPDTLLAEDSLHVCLDFFRKHPKAGGLGVRMIDGTGTFLRESKRSFPGPMTALYKLFGLSLLFPRSRTFGRYHLGHLSEQANWEVDVLAGAFMLIPRSVLDEVGSFDETFFMYGEDVDLSYRIQAAGYQNWYVADTTIIHFKGESTKRGSLNYVRLFYSAMNIFVRKHYGGAQARVFRASIHAAIGVRAALAAGAKFIRWVGLPVIDGVLILLSFWLVKELWTEYVRTDIVLPEQLIRFSLPAYALVYIVTAYYAGLYDKIYRRSNFLRASAFASLALLAGYALLPENLRFSRGILLFGALLSFLAVGAVRRILLRAGILQRPAESADRPYVLVVADGAGYAEVAALLGRHKRQQNLIGRVGLGAAEKGSVAGLADVDSAVRALGAEELIFSAGALSYKEIIAQTGRLRSTVRLRYHAAGSASVVGSDSKDSSGEALSLHEPLQLALPGPRRDKRLLDVALSGAFLVTLPVHLLLVKQPGRFLKHCGQVLAGRRTWVGYCRPEPDLPPLRRGVLRPNGAGQRLLAGLPAESLHQIDRWYARDWDAGLDLRIILKNYRWLGL</sequence>
<proteinExistence type="predicted"/>
<evidence type="ECO:0000313" key="4">
    <source>
        <dbReference type="Proteomes" id="UP001501725"/>
    </source>
</evidence>
<dbReference type="Pfam" id="PF00535">
    <property type="entry name" value="Glycos_transf_2"/>
    <property type="match status" value="1"/>
</dbReference>
<feature type="transmembrane region" description="Helical" evidence="1">
    <location>
        <begin position="322"/>
        <end position="341"/>
    </location>
</feature>
<evidence type="ECO:0000313" key="3">
    <source>
        <dbReference type="EMBL" id="GAA4342962.1"/>
    </source>
</evidence>
<feature type="transmembrane region" description="Helical" evidence="1">
    <location>
        <begin position="283"/>
        <end position="302"/>
    </location>
</feature>
<keyword evidence="1" id="KW-0812">Transmembrane</keyword>
<organism evidence="3 4">
    <name type="scientific">Flaviaesturariibacter amylovorans</name>
    <dbReference type="NCBI Taxonomy" id="1084520"/>
    <lineage>
        <taxon>Bacteria</taxon>
        <taxon>Pseudomonadati</taxon>
        <taxon>Bacteroidota</taxon>
        <taxon>Chitinophagia</taxon>
        <taxon>Chitinophagales</taxon>
        <taxon>Chitinophagaceae</taxon>
        <taxon>Flaviaestuariibacter</taxon>
    </lineage>
</organism>
<dbReference type="EMBL" id="BAABGY010000016">
    <property type="protein sequence ID" value="GAA4342962.1"/>
    <property type="molecule type" value="Genomic_DNA"/>
</dbReference>
<dbReference type="InterPro" id="IPR029044">
    <property type="entry name" value="Nucleotide-diphossugar_trans"/>
</dbReference>
<keyword evidence="4" id="KW-1185">Reference proteome</keyword>
<dbReference type="CDD" id="cd04186">
    <property type="entry name" value="GT_2_like_c"/>
    <property type="match status" value="1"/>
</dbReference>
<dbReference type="SUPFAM" id="SSF53448">
    <property type="entry name" value="Nucleotide-diphospho-sugar transferases"/>
    <property type="match status" value="1"/>
</dbReference>
<dbReference type="PANTHER" id="PTHR43179:SF7">
    <property type="entry name" value="RHAMNOSYLTRANSFERASE WBBL"/>
    <property type="match status" value="1"/>
</dbReference>
<keyword evidence="1" id="KW-0472">Membrane</keyword>
<feature type="transmembrane region" description="Helical" evidence="1">
    <location>
        <begin position="542"/>
        <end position="562"/>
    </location>
</feature>
<dbReference type="Proteomes" id="UP001501725">
    <property type="component" value="Unassembled WGS sequence"/>
</dbReference>
<reference evidence="4" key="1">
    <citation type="journal article" date="2019" name="Int. J. Syst. Evol. Microbiol.">
        <title>The Global Catalogue of Microorganisms (GCM) 10K type strain sequencing project: providing services to taxonomists for standard genome sequencing and annotation.</title>
        <authorList>
            <consortium name="The Broad Institute Genomics Platform"/>
            <consortium name="The Broad Institute Genome Sequencing Center for Infectious Disease"/>
            <person name="Wu L."/>
            <person name="Ma J."/>
        </authorList>
    </citation>
    <scope>NUCLEOTIDE SEQUENCE [LARGE SCALE GENOMIC DNA]</scope>
    <source>
        <strain evidence="4">JCM 17919</strain>
    </source>
</reference>
<evidence type="ECO:0000256" key="1">
    <source>
        <dbReference type="SAM" id="Phobius"/>
    </source>
</evidence>
<comment type="caution">
    <text evidence="3">The sequence shown here is derived from an EMBL/GenBank/DDBJ whole genome shotgun (WGS) entry which is preliminary data.</text>
</comment>
<dbReference type="InterPro" id="IPR001173">
    <property type="entry name" value="Glyco_trans_2-like"/>
</dbReference>
<feature type="transmembrane region" description="Helical" evidence="1">
    <location>
        <begin position="353"/>
        <end position="371"/>
    </location>
</feature>